<keyword evidence="2" id="KW-1185">Reference proteome</keyword>
<proteinExistence type="predicted"/>
<dbReference type="RefSeq" id="WP_069186657.1">
    <property type="nucleotide sequence ID" value="NZ_FLYE01000007.1"/>
</dbReference>
<sequence length="111" mass="12114">MPFVQRDTSGQITGIFQQSQDGADEEIPLNHPDILAFLNTQDGAAATLLDLAESDMAMARVIEDLIEILTLKGVIDLDDLPAAARDKLNQRQELRYSLEEALAMFGGGKVI</sequence>
<dbReference type="AlphaFoldDB" id="A0A1C3RF94"/>
<organism evidence="1 2">
    <name type="scientific">Candidatus Terasakiella magnetica</name>
    <dbReference type="NCBI Taxonomy" id="1867952"/>
    <lineage>
        <taxon>Bacteria</taxon>
        <taxon>Pseudomonadati</taxon>
        <taxon>Pseudomonadota</taxon>
        <taxon>Alphaproteobacteria</taxon>
        <taxon>Rhodospirillales</taxon>
        <taxon>Terasakiellaceae</taxon>
        <taxon>Terasakiella</taxon>
    </lineage>
</organism>
<dbReference type="Proteomes" id="UP000231658">
    <property type="component" value="Unassembled WGS sequence"/>
</dbReference>
<evidence type="ECO:0008006" key="3">
    <source>
        <dbReference type="Google" id="ProtNLM"/>
    </source>
</evidence>
<accession>A0A1C3RF94</accession>
<name>A0A1C3RF94_9PROT</name>
<dbReference type="OrthoDB" id="8448936at2"/>
<evidence type="ECO:0000313" key="1">
    <source>
        <dbReference type="EMBL" id="SCA55963.1"/>
    </source>
</evidence>
<reference evidence="1 2" key="1">
    <citation type="submission" date="2016-07" db="EMBL/GenBank/DDBJ databases">
        <authorList>
            <person name="Lefevre C.T."/>
        </authorList>
    </citation>
    <scope>NUCLEOTIDE SEQUENCE [LARGE SCALE GENOMIC DNA]</scope>
    <source>
        <strain evidence="1">PR1</strain>
    </source>
</reference>
<dbReference type="STRING" id="1867952.MTBPR1_150010"/>
<gene>
    <name evidence="1" type="ORF">MTBPR1_150010</name>
</gene>
<evidence type="ECO:0000313" key="2">
    <source>
        <dbReference type="Proteomes" id="UP000231658"/>
    </source>
</evidence>
<protein>
    <recommendedName>
        <fullName evidence="3">Tryptophan synthase subunit beta like protein</fullName>
    </recommendedName>
</protein>
<dbReference type="EMBL" id="FLYE01000007">
    <property type="protein sequence ID" value="SCA55963.1"/>
    <property type="molecule type" value="Genomic_DNA"/>
</dbReference>